<dbReference type="Proteomes" id="UP000623440">
    <property type="component" value="Unassembled WGS sequence"/>
</dbReference>
<name>A0ABR8DFX6_9NOSO</name>
<gene>
    <name evidence="2" type="ORF">H6G97_02260</name>
</gene>
<dbReference type="EMBL" id="JACJSI010000003">
    <property type="protein sequence ID" value="MBD2528442.1"/>
    <property type="molecule type" value="Genomic_DNA"/>
</dbReference>
<evidence type="ECO:0000313" key="2">
    <source>
        <dbReference type="EMBL" id="MBD2528442.1"/>
    </source>
</evidence>
<feature type="domain" description="DUF4351" evidence="1">
    <location>
        <begin position="12"/>
        <end position="41"/>
    </location>
</feature>
<keyword evidence="3" id="KW-1185">Reference proteome</keyword>
<proteinExistence type="predicted"/>
<evidence type="ECO:0000259" key="1">
    <source>
        <dbReference type="Pfam" id="PF14261"/>
    </source>
</evidence>
<protein>
    <submittedName>
        <fullName evidence="2">DUF4351 domain-containing protein</fullName>
    </submittedName>
</protein>
<organism evidence="2 3">
    <name type="scientific">Nostoc flagelliforme FACHB-838</name>
    <dbReference type="NCBI Taxonomy" id="2692904"/>
    <lineage>
        <taxon>Bacteria</taxon>
        <taxon>Bacillati</taxon>
        <taxon>Cyanobacteriota</taxon>
        <taxon>Cyanophyceae</taxon>
        <taxon>Nostocales</taxon>
        <taxon>Nostocaceae</taxon>
        <taxon>Nostoc</taxon>
    </lineage>
</organism>
<accession>A0ABR8DFX6</accession>
<dbReference type="InterPro" id="IPR025587">
    <property type="entry name" value="DUF4351"/>
</dbReference>
<dbReference type="RefSeq" id="WP_190939104.1">
    <property type="nucleotide sequence ID" value="NZ_JACJSI010000003.1"/>
</dbReference>
<comment type="caution">
    <text evidence="2">The sequence shown here is derived from an EMBL/GenBank/DDBJ whole genome shotgun (WGS) entry which is preliminary data.</text>
</comment>
<evidence type="ECO:0000313" key="3">
    <source>
        <dbReference type="Proteomes" id="UP000623440"/>
    </source>
</evidence>
<sequence length="47" mass="5187">MMRNACGGLRLSISTLTLERLEVLGLALLDFSSMADLTTWLEQEEAS</sequence>
<dbReference type="Pfam" id="PF14261">
    <property type="entry name" value="DUF4351"/>
    <property type="match status" value="1"/>
</dbReference>
<reference evidence="2 3" key="1">
    <citation type="journal article" date="2020" name="ISME J.">
        <title>Comparative genomics reveals insights into cyanobacterial evolution and habitat adaptation.</title>
        <authorList>
            <person name="Chen M.Y."/>
            <person name="Teng W.K."/>
            <person name="Zhao L."/>
            <person name="Hu C.X."/>
            <person name="Zhou Y.K."/>
            <person name="Han B.P."/>
            <person name="Song L.R."/>
            <person name="Shu W.S."/>
        </authorList>
    </citation>
    <scope>NUCLEOTIDE SEQUENCE [LARGE SCALE GENOMIC DNA]</scope>
    <source>
        <strain evidence="2 3">FACHB-838</strain>
    </source>
</reference>